<name>A0A1F4UR32_9BACT</name>
<evidence type="ECO:0000313" key="7">
    <source>
        <dbReference type="Proteomes" id="UP000178631"/>
    </source>
</evidence>
<comment type="caution">
    <text evidence="6">The sequence shown here is derived from an EMBL/GenBank/DDBJ whole genome shotgun (WGS) entry which is preliminary data.</text>
</comment>
<dbReference type="InterPro" id="IPR002661">
    <property type="entry name" value="Ribosome_recyc_fac"/>
</dbReference>
<dbReference type="Pfam" id="PF01765">
    <property type="entry name" value="RRF"/>
    <property type="match status" value="1"/>
</dbReference>
<keyword evidence="2 3" id="KW-0648">Protein biosynthesis</keyword>
<dbReference type="InterPro" id="IPR036191">
    <property type="entry name" value="RRF_sf"/>
</dbReference>
<proteinExistence type="inferred from homology"/>
<evidence type="ECO:0000256" key="3">
    <source>
        <dbReference type="HAMAP-Rule" id="MF_00040"/>
    </source>
</evidence>
<feature type="domain" description="Ribosome recycling factor" evidence="5">
    <location>
        <begin position="17"/>
        <end position="179"/>
    </location>
</feature>
<evidence type="ECO:0000256" key="4">
    <source>
        <dbReference type="SAM" id="MobiDB-lite"/>
    </source>
</evidence>
<gene>
    <name evidence="3" type="primary">frr</name>
    <name evidence="6" type="ORF">A3J98_00260</name>
</gene>
<dbReference type="NCBIfam" id="TIGR00496">
    <property type="entry name" value="frr"/>
    <property type="match status" value="1"/>
</dbReference>
<dbReference type="FunFam" id="3.30.1360.40:FF:000001">
    <property type="entry name" value="Ribosome-recycling factor"/>
    <property type="match status" value="1"/>
</dbReference>
<dbReference type="SUPFAM" id="SSF55194">
    <property type="entry name" value="Ribosome recycling factor, RRF"/>
    <property type="match status" value="1"/>
</dbReference>
<reference evidence="6 7" key="1">
    <citation type="journal article" date="2016" name="Nat. Commun.">
        <title>Thousands of microbial genomes shed light on interconnected biogeochemical processes in an aquifer system.</title>
        <authorList>
            <person name="Anantharaman K."/>
            <person name="Brown C.T."/>
            <person name="Hug L.A."/>
            <person name="Sharon I."/>
            <person name="Castelle C.J."/>
            <person name="Probst A.J."/>
            <person name="Thomas B.C."/>
            <person name="Singh A."/>
            <person name="Wilkins M.J."/>
            <person name="Karaoz U."/>
            <person name="Brodie E.L."/>
            <person name="Williams K.H."/>
            <person name="Hubbard S.S."/>
            <person name="Banfield J.F."/>
        </authorList>
    </citation>
    <scope>NUCLEOTIDE SEQUENCE [LARGE SCALE GENOMIC DNA]</scope>
</reference>
<dbReference type="Gene3D" id="3.30.1360.40">
    <property type="match status" value="1"/>
</dbReference>
<dbReference type="GO" id="GO:0006415">
    <property type="term" value="P:translational termination"/>
    <property type="evidence" value="ECO:0007669"/>
    <property type="project" value="UniProtKB-UniRule"/>
</dbReference>
<dbReference type="PANTHER" id="PTHR20982">
    <property type="entry name" value="RIBOSOME RECYCLING FACTOR"/>
    <property type="match status" value="1"/>
</dbReference>
<evidence type="ECO:0000313" key="6">
    <source>
        <dbReference type="EMBL" id="OGC47352.1"/>
    </source>
</evidence>
<evidence type="ECO:0000259" key="5">
    <source>
        <dbReference type="Pfam" id="PF01765"/>
    </source>
</evidence>
<dbReference type="AlphaFoldDB" id="A0A1F4UR32"/>
<dbReference type="PANTHER" id="PTHR20982:SF3">
    <property type="entry name" value="MITOCHONDRIAL RIBOSOME RECYCLING FACTOR PSEUDO 1"/>
    <property type="match status" value="1"/>
</dbReference>
<organism evidence="6 7">
    <name type="scientific">candidate division WS6 bacterium RIFOXYC1_FULL_33_10</name>
    <dbReference type="NCBI Taxonomy" id="1802606"/>
    <lineage>
        <taxon>Bacteria</taxon>
        <taxon>Candidatus Dojkabacteria</taxon>
    </lineage>
</organism>
<dbReference type="GO" id="GO:0005737">
    <property type="term" value="C:cytoplasm"/>
    <property type="evidence" value="ECO:0007669"/>
    <property type="project" value="UniProtKB-SubCell"/>
</dbReference>
<evidence type="ECO:0000256" key="1">
    <source>
        <dbReference type="ARBA" id="ARBA00005912"/>
    </source>
</evidence>
<dbReference type="Gene3D" id="1.10.132.20">
    <property type="entry name" value="Ribosome-recycling factor"/>
    <property type="match status" value="1"/>
</dbReference>
<feature type="compositionally biased region" description="Basic and acidic residues" evidence="4">
    <location>
        <begin position="148"/>
        <end position="181"/>
    </location>
</feature>
<protein>
    <recommendedName>
        <fullName evidence="3">Ribosome-recycling factor</fullName>
        <shortName evidence="3">RRF</shortName>
    </recommendedName>
    <alternativeName>
        <fullName evidence="3">Ribosome-releasing factor</fullName>
    </alternativeName>
</protein>
<dbReference type="EMBL" id="MEUP01000008">
    <property type="protein sequence ID" value="OGC47352.1"/>
    <property type="molecule type" value="Genomic_DNA"/>
</dbReference>
<dbReference type="GO" id="GO:0043023">
    <property type="term" value="F:ribosomal large subunit binding"/>
    <property type="evidence" value="ECO:0007669"/>
    <property type="project" value="TreeGrafter"/>
</dbReference>
<feature type="region of interest" description="Disordered" evidence="4">
    <location>
        <begin position="139"/>
        <end position="181"/>
    </location>
</feature>
<dbReference type="Proteomes" id="UP000178631">
    <property type="component" value="Unassembled WGS sequence"/>
</dbReference>
<accession>A0A1F4UR32</accession>
<comment type="subcellular location">
    <subcellularLocation>
        <location evidence="3">Cytoplasm</location>
    </subcellularLocation>
</comment>
<sequence>MDIDTFKIDLEKCIESLTEDLSAIRTGRATPELIQDILINAYETQAPLKNYATINVSDTKSLIVIPWDKSLVDSISKGISSANMGFNPVSEGDHVRVTIPELTEERRKEYVKVMKDRVEDARIAIRQVRQKYMQEIDEAQKGGFSEDQADRLRDEGEKLVKESNERIEEMKEKKEQELLTI</sequence>
<comment type="function">
    <text evidence="3">Responsible for the release of ribosomes from messenger RNA at the termination of protein biosynthesis. May increase the efficiency of translation by recycling ribosomes from one round of translation to another.</text>
</comment>
<evidence type="ECO:0000256" key="2">
    <source>
        <dbReference type="ARBA" id="ARBA00022917"/>
    </source>
</evidence>
<comment type="similarity">
    <text evidence="1 3">Belongs to the RRF family.</text>
</comment>
<dbReference type="InterPro" id="IPR023584">
    <property type="entry name" value="Ribosome_recyc_fac_dom"/>
</dbReference>
<dbReference type="HAMAP" id="MF_00040">
    <property type="entry name" value="RRF"/>
    <property type="match status" value="1"/>
</dbReference>
<keyword evidence="3" id="KW-0963">Cytoplasm</keyword>